<feature type="repeat" description="Cys-rich GLG1" evidence="8">
    <location>
        <begin position="660"/>
        <end position="721"/>
    </location>
</feature>
<feature type="repeat" description="Cys-rich GLG1" evidence="8">
    <location>
        <begin position="787"/>
        <end position="847"/>
    </location>
</feature>
<feature type="region of interest" description="Disordered" evidence="9">
    <location>
        <begin position="946"/>
        <end position="980"/>
    </location>
</feature>
<evidence type="ECO:0000313" key="14">
    <source>
        <dbReference type="Proteomes" id="UP000663832"/>
    </source>
</evidence>
<evidence type="ECO:0000256" key="4">
    <source>
        <dbReference type="ARBA" id="ARBA00022737"/>
    </source>
</evidence>
<evidence type="ECO:0000256" key="3">
    <source>
        <dbReference type="ARBA" id="ARBA00022729"/>
    </source>
</evidence>
<dbReference type="EMBL" id="CAJNOM010000335">
    <property type="protein sequence ID" value="CAF1368451.1"/>
    <property type="molecule type" value="Genomic_DNA"/>
</dbReference>
<dbReference type="Pfam" id="PF00839">
    <property type="entry name" value="Cys_rich_FGFR"/>
    <property type="match status" value="14"/>
</dbReference>
<feature type="compositionally biased region" description="Basic and acidic residues" evidence="9">
    <location>
        <begin position="960"/>
        <end position="980"/>
    </location>
</feature>
<gene>
    <name evidence="12" type="ORF">BJG266_LOCUS13471</name>
    <name evidence="13" type="ORF">QVE165_LOCUS34962</name>
</gene>
<dbReference type="InterPro" id="IPR039728">
    <property type="entry name" value="GLG1"/>
</dbReference>
<organism evidence="12 15">
    <name type="scientific">Adineta steineri</name>
    <dbReference type="NCBI Taxonomy" id="433720"/>
    <lineage>
        <taxon>Eukaryota</taxon>
        <taxon>Metazoa</taxon>
        <taxon>Spiralia</taxon>
        <taxon>Gnathifera</taxon>
        <taxon>Rotifera</taxon>
        <taxon>Eurotatoria</taxon>
        <taxon>Bdelloidea</taxon>
        <taxon>Adinetida</taxon>
        <taxon>Adinetidae</taxon>
        <taxon>Adineta</taxon>
    </lineage>
</organism>
<dbReference type="Proteomes" id="UP000663832">
    <property type="component" value="Unassembled WGS sequence"/>
</dbReference>
<dbReference type="PANTHER" id="PTHR11884:SF1">
    <property type="entry name" value="GOLGI APPARATUS PROTEIN 1"/>
    <property type="match status" value="1"/>
</dbReference>
<dbReference type="Proteomes" id="UP000663877">
    <property type="component" value="Unassembled WGS sequence"/>
</dbReference>
<evidence type="ECO:0008006" key="16">
    <source>
        <dbReference type="Google" id="ProtNLM"/>
    </source>
</evidence>
<keyword evidence="2 10" id="KW-0812">Transmembrane</keyword>
<evidence type="ECO:0000256" key="6">
    <source>
        <dbReference type="ARBA" id="ARBA00023136"/>
    </source>
</evidence>
<feature type="signal peptide" evidence="11">
    <location>
        <begin position="1"/>
        <end position="20"/>
    </location>
</feature>
<feature type="repeat" description="Cys-rich GLG1" evidence="8">
    <location>
        <begin position="474"/>
        <end position="536"/>
    </location>
</feature>
<dbReference type="OrthoDB" id="2015434at2759"/>
<comment type="subcellular location">
    <subcellularLocation>
        <location evidence="1">Membrane</location>
        <topology evidence="1">Single-pass type I membrane protein</topology>
    </subcellularLocation>
</comment>
<keyword evidence="14" id="KW-1185">Reference proteome</keyword>
<feature type="compositionally biased region" description="Acidic residues" evidence="9">
    <location>
        <begin position="30"/>
        <end position="40"/>
    </location>
</feature>
<keyword evidence="4" id="KW-0677">Repeat</keyword>
<feature type="repeat" description="Cys-rich GLG1" evidence="8">
    <location>
        <begin position="147"/>
        <end position="211"/>
    </location>
</feature>
<reference evidence="12" key="1">
    <citation type="submission" date="2021-02" db="EMBL/GenBank/DDBJ databases">
        <authorList>
            <person name="Nowell W R."/>
        </authorList>
    </citation>
    <scope>NUCLEOTIDE SEQUENCE</scope>
</reference>
<dbReference type="GO" id="GO:0017134">
    <property type="term" value="F:fibroblast growth factor binding"/>
    <property type="evidence" value="ECO:0007669"/>
    <property type="project" value="TreeGrafter"/>
</dbReference>
<proteinExistence type="predicted"/>
<evidence type="ECO:0000256" key="9">
    <source>
        <dbReference type="SAM" id="MobiDB-lite"/>
    </source>
</evidence>
<comment type="caution">
    <text evidence="12">The sequence shown here is derived from an EMBL/GenBank/DDBJ whole genome shotgun (WGS) entry which is preliminary data.</text>
</comment>
<feature type="compositionally biased region" description="Acidic residues" evidence="9">
    <location>
        <begin position="946"/>
        <end position="959"/>
    </location>
</feature>
<feature type="chain" id="PRO_5036409958" description="Golgi apparatus protein 1" evidence="11">
    <location>
        <begin position="21"/>
        <end position="1187"/>
    </location>
</feature>
<keyword evidence="5 10" id="KW-1133">Transmembrane helix</keyword>
<dbReference type="InterPro" id="IPR001893">
    <property type="entry name" value="Cys-rich_GLG1_repeat"/>
</dbReference>
<evidence type="ECO:0000256" key="2">
    <source>
        <dbReference type="ARBA" id="ARBA00022692"/>
    </source>
</evidence>
<evidence type="ECO:0000313" key="12">
    <source>
        <dbReference type="EMBL" id="CAF0955799.1"/>
    </source>
</evidence>
<keyword evidence="3 11" id="KW-0732">Signal</keyword>
<sequence>MLLRRLVVLYLFILFTGSLAQRNVPNVDKENDDEDGDDNDLDTRKQSSINSEKPRKRISASNDDNNVRSLQRSDNQQQSVNSARKPQQNLNPLPVAGQSSKSAPIPIANSEECRADVLRYCSKGSKQMITNLKVLQCVDELDNAVNLISKDCQHHIYSFKYNMTHDPRFDDAAQRQCSKDIKLLDECEEFVGKRGSGRLVSCLYDRLGNITEPSCRYFINQMQAVVFNDWKLSEYMVDACMSDINKLECGRLDDDNKAIPHEQGAVIACLSQKYAQLQGTCKKEIFRLAEMQSDDYHLDRALFYACRDDRERLCSQVQSGNGRVYRCLYDQKFNTMMSPACRKEVQRRQSLVVANVQVDAPLIRACKGEMIQHQCSVDPNENDKRSSLVKLLLCLEDKFKKGEHIQDDCRREMLVHRRMLMSDYSLSPEIVSECKTEMIRYCPSLLQQGAGASIDQRGGRMIHCLLNSARKQKDFGSSCLNVVKSLVRAVDPGSDIRADPLLETACRPVIDTLCPRIKPGDSNIIMCLLDNLKSNRMTEECEDRLMEVTYFMARDWRLTPKLLRTCRANLVNLCQLPTNWSMTNELKDDQIGMYLGCLYQQRQQLDRDCRTELKRLMHIRSQAIGLMPEIEDNCIEDLATCKNPEVKGEEMKCLQKKYAKLEEKCKAAVRNFTQMTMSDPTLDFLLMKACEPMIQLFCANIEGGNENDLIRCLIKHKNEQKMDYRCKAGIDHHQITSMKDEAFLSQQFRKKCRQEVEEHCKGKKTKASVIQCLADLMLKDVLKGQNQITEVCRDELKFELLQRSESIEFDPLLARACQGDIKKFCADRTPGNAEILDCLKDNHAKVSPMCYAKLKKRQKLDVILPENDFSLVSKCAPVIQKFCSNEKKQNMLSCLRRNANQDQMPNICRRVLYHRLMILNTDARFNRGLVENCKQDIEKWCGSEVVDEDDDDKDSDDDDANNKDNDDNNDAKGGDSEVTDRDMGGRIIGCLRAKYADSTATLESQCVTELIDVIQTSKLDVTMDIKLYQSCRKQLDNKCTGMDKEDCLKLLYQKGQLNDDACREQVKRIIREGRADIHVDRALAFACQTDILKYCNDIPIGSGKQLQCLINMGKSVTTQCQNMLKQRQELWGEISSVDGVVSLTKEISKSSNNIYLISVILLILCVMFMAGCVCRPYLRYNRVRKYK</sequence>
<feature type="transmembrane region" description="Helical" evidence="10">
    <location>
        <begin position="1154"/>
        <end position="1178"/>
    </location>
</feature>
<evidence type="ECO:0000256" key="5">
    <source>
        <dbReference type="ARBA" id="ARBA00022989"/>
    </source>
</evidence>
<evidence type="ECO:0000256" key="10">
    <source>
        <dbReference type="SAM" id="Phobius"/>
    </source>
</evidence>
<evidence type="ECO:0000313" key="13">
    <source>
        <dbReference type="EMBL" id="CAF1368451.1"/>
    </source>
</evidence>
<feature type="repeat" description="Cys-rich GLG1" evidence="8">
    <location>
        <begin position="276"/>
        <end position="336"/>
    </location>
</feature>
<evidence type="ECO:0000256" key="8">
    <source>
        <dbReference type="PROSITE-ProRule" id="PRU00622"/>
    </source>
</evidence>
<keyword evidence="6 10" id="KW-0472">Membrane</keyword>
<evidence type="ECO:0000313" key="15">
    <source>
        <dbReference type="Proteomes" id="UP000663877"/>
    </source>
</evidence>
<dbReference type="PANTHER" id="PTHR11884">
    <property type="entry name" value="SELECTIN LIGAND RELATED"/>
    <property type="match status" value="1"/>
</dbReference>
<evidence type="ECO:0000256" key="11">
    <source>
        <dbReference type="SAM" id="SignalP"/>
    </source>
</evidence>
<protein>
    <recommendedName>
        <fullName evidence="16">Golgi apparatus protein 1</fullName>
    </recommendedName>
</protein>
<accession>A0A814DE07</accession>
<dbReference type="PROSITE" id="PS51289">
    <property type="entry name" value="GLG1_C_RICH"/>
    <property type="match status" value="7"/>
</dbReference>
<dbReference type="EMBL" id="CAJNOI010000054">
    <property type="protein sequence ID" value="CAF0955799.1"/>
    <property type="molecule type" value="Genomic_DNA"/>
</dbReference>
<dbReference type="AlphaFoldDB" id="A0A814DE07"/>
<dbReference type="GO" id="GO:0000139">
    <property type="term" value="C:Golgi membrane"/>
    <property type="evidence" value="ECO:0007669"/>
    <property type="project" value="InterPro"/>
</dbReference>
<feature type="compositionally biased region" description="Polar residues" evidence="9">
    <location>
        <begin position="59"/>
        <end position="102"/>
    </location>
</feature>
<name>A0A814DE07_9BILA</name>
<evidence type="ECO:0000256" key="1">
    <source>
        <dbReference type="ARBA" id="ARBA00004479"/>
    </source>
</evidence>
<dbReference type="InterPro" id="IPR017873">
    <property type="entry name" value="Cys-rich_GLG1_repeat_euk"/>
</dbReference>
<keyword evidence="7" id="KW-0325">Glycoprotein</keyword>
<feature type="region of interest" description="Disordered" evidence="9">
    <location>
        <begin position="25"/>
        <end position="104"/>
    </location>
</feature>
<feature type="repeat" description="Cys-rich GLG1" evidence="8">
    <location>
        <begin position="1057"/>
        <end position="1117"/>
    </location>
</feature>
<feature type="repeat" description="Cys-rich GLG1" evidence="8">
    <location>
        <begin position="404"/>
        <end position="473"/>
    </location>
</feature>
<evidence type="ECO:0000256" key="7">
    <source>
        <dbReference type="ARBA" id="ARBA00023180"/>
    </source>
</evidence>